<accession>A0A327R4M9</accession>
<dbReference type="InterPro" id="IPR008969">
    <property type="entry name" value="CarboxyPept-like_regulatory"/>
</dbReference>
<feature type="signal peptide" evidence="4">
    <location>
        <begin position="1"/>
        <end position="19"/>
    </location>
</feature>
<reference evidence="6 7" key="1">
    <citation type="submission" date="2018-06" db="EMBL/GenBank/DDBJ databases">
        <title>Genomic Encyclopedia of Archaeal and Bacterial Type Strains, Phase II (KMG-II): from individual species to whole genera.</title>
        <authorList>
            <person name="Goeker M."/>
        </authorList>
    </citation>
    <scope>NUCLEOTIDE SEQUENCE [LARGE SCALE GENOMIC DNA]</scope>
    <source>
        <strain evidence="6 7">DSM 23857</strain>
    </source>
</reference>
<keyword evidence="6" id="KW-0675">Receptor</keyword>
<gene>
    <name evidence="6" type="ORF">LX64_01491</name>
</gene>
<protein>
    <submittedName>
        <fullName evidence="6">Outer membrane receptor protein involved in Fe transport</fullName>
    </submittedName>
</protein>
<dbReference type="Pfam" id="PF14905">
    <property type="entry name" value="OMP_b-brl_3"/>
    <property type="match status" value="1"/>
</dbReference>
<name>A0A327R4M9_9BACT</name>
<sequence length="790" mass="89270">MKTFFISLFFLMTTIAVQAQVKIAGKVVDSTSNTVLPFASIQITTNTQNFQTTADENGVFTFNNMPTGMYKVAVQYIGYKAYLQDNINIQHDFNLTISIAAVTKTLKGVEVTGSKPFIVMKNDKIVVNVAQSPITAGQNVYETLLRAPGVTDGSGLKFRSKTLTVYINDRPTRMSGEELKAYLASMPANTIESIEVIPNPSAKYEAQDAAIVNIVLAKDKNLGTNGTVTAGVGMGRHPRYNGGLSLNYRSKKVNVYGSLDYMNTDIDNSTFTHRYLGQGFEVDDRQFANDKSQSATYKVGFDYTLSKKSSIGAMVRGVYSDRNREMENRSMLEFANTNKDSSSVLLSKGHYTTNAPNANIYYKTKVGKAGNDLNINADYFQNEKTLSEHFRTDYFDGTAKEAKMNNLMTNNSPGSSRVSSISADYTFHIKKAKFETGVRSIFTKTDNDAHWENFINGNWEEDLIRNNRFIYKENIYAGYVNMNQSIKKFDFSLGLRAEYTQSEGHSVTLQQTNENDYLSLFPTLGIYYNQSEKQQWSANYSRKIERFGFSIVNPFIIYQSQYAYYKGNPNIRPTFSDNFELGWTYNNEWMASVAWNRYYDVLANTFTKDGDVMVSTYENMPSANQVTMNLAYSKSLFKNKVYTSTTLGGIYAKYNADAASGLNNSTVSLSVMESVSWSFAKNWKSEVNAYYQSPLRFGAFDFKDYFIMSLGVSKTILDKKGTISFNVSDIFNTAKQKYASDSYNAHAFVRTNPETRIFRLVFSYRFGNQQVKAAKARRTVMDDVKRRMND</sequence>
<keyword evidence="2" id="KW-0472">Membrane</keyword>
<dbReference type="AlphaFoldDB" id="A0A327R4M9"/>
<dbReference type="EMBL" id="QLLL01000002">
    <property type="protein sequence ID" value="RAJ08837.1"/>
    <property type="molecule type" value="Genomic_DNA"/>
</dbReference>
<comment type="subcellular location">
    <subcellularLocation>
        <location evidence="1">Cell outer membrane</location>
    </subcellularLocation>
</comment>
<dbReference type="OrthoDB" id="905812at2"/>
<keyword evidence="7" id="KW-1185">Reference proteome</keyword>
<dbReference type="SUPFAM" id="SSF49464">
    <property type="entry name" value="Carboxypeptidase regulatory domain-like"/>
    <property type="match status" value="1"/>
</dbReference>
<evidence type="ECO:0000256" key="4">
    <source>
        <dbReference type="SAM" id="SignalP"/>
    </source>
</evidence>
<feature type="domain" description="Outer membrane protein beta-barrel" evidence="5">
    <location>
        <begin position="365"/>
        <end position="764"/>
    </location>
</feature>
<dbReference type="Gene3D" id="2.40.170.20">
    <property type="entry name" value="TonB-dependent receptor, beta-barrel domain"/>
    <property type="match status" value="1"/>
</dbReference>
<proteinExistence type="predicted"/>
<dbReference type="GO" id="GO:0009279">
    <property type="term" value="C:cell outer membrane"/>
    <property type="evidence" value="ECO:0007669"/>
    <property type="project" value="UniProtKB-SubCell"/>
</dbReference>
<organism evidence="6 7">
    <name type="scientific">Chitinophaga skermanii</name>
    <dbReference type="NCBI Taxonomy" id="331697"/>
    <lineage>
        <taxon>Bacteria</taxon>
        <taxon>Pseudomonadati</taxon>
        <taxon>Bacteroidota</taxon>
        <taxon>Chitinophagia</taxon>
        <taxon>Chitinophagales</taxon>
        <taxon>Chitinophagaceae</taxon>
        <taxon>Chitinophaga</taxon>
    </lineage>
</organism>
<dbReference type="Proteomes" id="UP000249547">
    <property type="component" value="Unassembled WGS sequence"/>
</dbReference>
<keyword evidence="4" id="KW-0732">Signal</keyword>
<dbReference type="SUPFAM" id="SSF56935">
    <property type="entry name" value="Porins"/>
    <property type="match status" value="1"/>
</dbReference>
<dbReference type="InterPro" id="IPR041700">
    <property type="entry name" value="OMP_b-brl_3"/>
</dbReference>
<evidence type="ECO:0000313" key="6">
    <source>
        <dbReference type="EMBL" id="RAJ08837.1"/>
    </source>
</evidence>
<dbReference type="RefSeq" id="WP_111596936.1">
    <property type="nucleotide sequence ID" value="NZ_QLLL01000002.1"/>
</dbReference>
<evidence type="ECO:0000256" key="3">
    <source>
        <dbReference type="ARBA" id="ARBA00023237"/>
    </source>
</evidence>
<comment type="caution">
    <text evidence="6">The sequence shown here is derived from an EMBL/GenBank/DDBJ whole genome shotgun (WGS) entry which is preliminary data.</text>
</comment>
<evidence type="ECO:0000313" key="7">
    <source>
        <dbReference type="Proteomes" id="UP000249547"/>
    </source>
</evidence>
<keyword evidence="3" id="KW-0998">Cell outer membrane</keyword>
<evidence type="ECO:0000256" key="1">
    <source>
        <dbReference type="ARBA" id="ARBA00004442"/>
    </source>
</evidence>
<dbReference type="Gene3D" id="2.60.40.1120">
    <property type="entry name" value="Carboxypeptidase-like, regulatory domain"/>
    <property type="match status" value="1"/>
</dbReference>
<evidence type="ECO:0000256" key="2">
    <source>
        <dbReference type="ARBA" id="ARBA00023136"/>
    </source>
</evidence>
<dbReference type="Pfam" id="PF13620">
    <property type="entry name" value="CarboxypepD_reg"/>
    <property type="match status" value="1"/>
</dbReference>
<dbReference type="InterPro" id="IPR036942">
    <property type="entry name" value="Beta-barrel_TonB_sf"/>
</dbReference>
<feature type="chain" id="PRO_5016289400" evidence="4">
    <location>
        <begin position="20"/>
        <end position="790"/>
    </location>
</feature>
<evidence type="ECO:0000259" key="5">
    <source>
        <dbReference type="Pfam" id="PF14905"/>
    </source>
</evidence>